<organism evidence="1">
    <name type="scientific">candidate division CPR1 bacterium ADurb.Bin160</name>
    <dbReference type="NCBI Taxonomy" id="1852826"/>
    <lineage>
        <taxon>Bacteria</taxon>
        <taxon>candidate division CPR1</taxon>
    </lineage>
</organism>
<dbReference type="EMBL" id="MWDB01000011">
    <property type="protein sequence ID" value="OQB41747.1"/>
    <property type="molecule type" value="Genomic_DNA"/>
</dbReference>
<protein>
    <submittedName>
        <fullName evidence="1">Uncharacterized protein</fullName>
    </submittedName>
</protein>
<reference evidence="1" key="1">
    <citation type="submission" date="2017-02" db="EMBL/GenBank/DDBJ databases">
        <title>Delving into the versatile metabolic prowess of the omnipresent phylum Bacteroidetes.</title>
        <authorList>
            <person name="Nobu M.K."/>
            <person name="Mei R."/>
            <person name="Narihiro T."/>
            <person name="Kuroda K."/>
            <person name="Liu W.-T."/>
        </authorList>
    </citation>
    <scope>NUCLEOTIDE SEQUENCE</scope>
    <source>
        <strain evidence="1">ADurb.Bin160</strain>
    </source>
</reference>
<evidence type="ECO:0000313" key="1">
    <source>
        <dbReference type="EMBL" id="OQB41747.1"/>
    </source>
</evidence>
<dbReference type="AlphaFoldDB" id="A0A1V5ZNE6"/>
<accession>A0A1V5ZNE6</accession>
<gene>
    <name evidence="1" type="ORF">BWY04_00635</name>
</gene>
<name>A0A1V5ZNE6_9BACT</name>
<comment type="caution">
    <text evidence="1">The sequence shown here is derived from an EMBL/GenBank/DDBJ whole genome shotgun (WGS) entry which is preliminary data.</text>
</comment>
<dbReference type="Proteomes" id="UP000485621">
    <property type="component" value="Unassembled WGS sequence"/>
</dbReference>
<sequence length="70" mass="7765">MGIAHPDVLTPDLDIKLEPMTENADGRAVNVLYIPLDLIKYANINVDSKVVNYTKIVDNKYLLVPANAKI</sequence>
<proteinExistence type="predicted"/>